<dbReference type="OrthoDB" id="411372at2759"/>
<dbReference type="AlphaFoldDB" id="A0A9K3D8M9"/>
<dbReference type="GO" id="GO:0005758">
    <property type="term" value="C:mitochondrial intermembrane space"/>
    <property type="evidence" value="ECO:0007669"/>
    <property type="project" value="TreeGrafter"/>
</dbReference>
<sequence length="88" mass="10441">DHPIEKTAELVMACKKCKKIFRLDTEDFDPESDAFCPNCDNEWFIEAETPEDRMQMRIEIEGAEDGTMDSEMIRDERDAGKERRRMRH</sequence>
<reference evidence="2 3" key="1">
    <citation type="journal article" date="2018" name="PLoS ONE">
        <title>The draft genome of Kipferlia bialata reveals reductive genome evolution in fornicate parasites.</title>
        <authorList>
            <person name="Tanifuji G."/>
            <person name="Takabayashi S."/>
            <person name="Kume K."/>
            <person name="Takagi M."/>
            <person name="Nakayama T."/>
            <person name="Kamikawa R."/>
            <person name="Inagaki Y."/>
            <person name="Hashimoto T."/>
        </authorList>
    </citation>
    <scope>NUCLEOTIDE SEQUENCE [LARGE SCALE GENOMIC DNA]</scope>
    <source>
        <strain evidence="2">NY0173</strain>
    </source>
</reference>
<gene>
    <name evidence="2" type="ORF">KIPB_013498</name>
</gene>
<dbReference type="Proteomes" id="UP000265618">
    <property type="component" value="Unassembled WGS sequence"/>
</dbReference>
<dbReference type="InterPro" id="IPR052604">
    <property type="entry name" value="Mito_Tim_assembly_helper"/>
</dbReference>
<feature type="non-terminal residue" evidence="2">
    <location>
        <position position="88"/>
    </location>
</feature>
<dbReference type="PANTHER" id="PTHR28082:SF2">
    <property type="entry name" value="CHY-TYPE DOMAIN-CONTAINING PROTEIN"/>
    <property type="match status" value="1"/>
</dbReference>
<name>A0A9K3D8M9_9EUKA</name>
<dbReference type="GO" id="GO:0045041">
    <property type="term" value="P:protein import into mitochondrial intermembrane space"/>
    <property type="evidence" value="ECO:0007669"/>
    <property type="project" value="TreeGrafter"/>
</dbReference>
<accession>A0A9K3D8M9</accession>
<evidence type="ECO:0000313" key="2">
    <source>
        <dbReference type="EMBL" id="GIQ90632.1"/>
    </source>
</evidence>
<feature type="compositionally biased region" description="Basic and acidic residues" evidence="1">
    <location>
        <begin position="71"/>
        <end position="81"/>
    </location>
</feature>
<dbReference type="PANTHER" id="PTHR28082">
    <property type="entry name" value="ZINC FINGER PROTEIN"/>
    <property type="match status" value="1"/>
</dbReference>
<protein>
    <submittedName>
        <fullName evidence="2">Uncharacterized protein</fullName>
    </submittedName>
</protein>
<proteinExistence type="predicted"/>
<evidence type="ECO:0000256" key="1">
    <source>
        <dbReference type="SAM" id="MobiDB-lite"/>
    </source>
</evidence>
<feature type="region of interest" description="Disordered" evidence="1">
    <location>
        <begin position="61"/>
        <end position="88"/>
    </location>
</feature>
<feature type="non-terminal residue" evidence="2">
    <location>
        <position position="1"/>
    </location>
</feature>
<evidence type="ECO:0000313" key="3">
    <source>
        <dbReference type="Proteomes" id="UP000265618"/>
    </source>
</evidence>
<organism evidence="2 3">
    <name type="scientific">Kipferlia bialata</name>
    <dbReference type="NCBI Taxonomy" id="797122"/>
    <lineage>
        <taxon>Eukaryota</taxon>
        <taxon>Metamonada</taxon>
        <taxon>Carpediemonas-like organisms</taxon>
        <taxon>Kipferlia</taxon>
    </lineage>
</organism>
<keyword evidence="3" id="KW-1185">Reference proteome</keyword>
<comment type="caution">
    <text evidence="2">The sequence shown here is derived from an EMBL/GenBank/DDBJ whole genome shotgun (WGS) entry which is preliminary data.</text>
</comment>
<dbReference type="EMBL" id="BDIP01006446">
    <property type="protein sequence ID" value="GIQ90632.1"/>
    <property type="molecule type" value="Genomic_DNA"/>
</dbReference>
<dbReference type="GO" id="GO:0008270">
    <property type="term" value="F:zinc ion binding"/>
    <property type="evidence" value="ECO:0007669"/>
    <property type="project" value="TreeGrafter"/>
</dbReference>